<evidence type="ECO:0000313" key="2">
    <source>
        <dbReference type="Proteomes" id="UP001054252"/>
    </source>
</evidence>
<dbReference type="InterPro" id="IPR032675">
    <property type="entry name" value="LRR_dom_sf"/>
</dbReference>
<sequence length="435" mass="49263">MVFKLWTYMIVGALESLPSEMMMERLEELYISRCRALRMFLRGKSLTMLKILKIEECEKLESLPEGILMNNGDACQVSHFAELSIESCPCLKSFPTGHLPNSFKRLYVRNCKQLEFIPQRMLQYYRELEEIQLYGNNSRDDWSKYERRYIHNCYILKCSRIDKLDGLDGLELLCPFIPNLKRLTINSFKNLKSLPDKLQHLKSLDELCITQCPRIEFIPDGGLPSNLLSLKISFCLGIESIPDSGFSPNLRDLCISCCENLKSLPNKLQDLNSLDKLHIENCSGIESISDGGLHPNLTSLVIVNCLRIESISDGGLPPNLTSLVIGDCPRIESIPDDGLPPNLKYLQIRHCPSIESIPYCGSAPNLGELIIYCKNLKKPMQEWGLSSITSLLSFEICWICPPDNVLPTSLTCLVVRNVENMKSIPKGLLQNLNSL</sequence>
<gene>
    <name evidence="1" type="ORF">SLEP1_g41817</name>
</gene>
<accession>A0AAV5L7R6</accession>
<comment type="caution">
    <text evidence="1">The sequence shown here is derived from an EMBL/GenBank/DDBJ whole genome shotgun (WGS) entry which is preliminary data.</text>
</comment>
<dbReference type="EMBL" id="BPVZ01000100">
    <property type="protein sequence ID" value="GKV33293.1"/>
    <property type="molecule type" value="Genomic_DNA"/>
</dbReference>
<protein>
    <submittedName>
        <fullName evidence="1">Uncharacterized protein</fullName>
    </submittedName>
</protein>
<organism evidence="1 2">
    <name type="scientific">Rubroshorea leprosula</name>
    <dbReference type="NCBI Taxonomy" id="152421"/>
    <lineage>
        <taxon>Eukaryota</taxon>
        <taxon>Viridiplantae</taxon>
        <taxon>Streptophyta</taxon>
        <taxon>Embryophyta</taxon>
        <taxon>Tracheophyta</taxon>
        <taxon>Spermatophyta</taxon>
        <taxon>Magnoliopsida</taxon>
        <taxon>eudicotyledons</taxon>
        <taxon>Gunneridae</taxon>
        <taxon>Pentapetalae</taxon>
        <taxon>rosids</taxon>
        <taxon>malvids</taxon>
        <taxon>Malvales</taxon>
        <taxon>Dipterocarpaceae</taxon>
        <taxon>Rubroshorea</taxon>
    </lineage>
</organism>
<dbReference type="Gene3D" id="3.80.10.10">
    <property type="entry name" value="Ribonuclease Inhibitor"/>
    <property type="match status" value="3"/>
</dbReference>
<dbReference type="SUPFAM" id="SSF52058">
    <property type="entry name" value="L domain-like"/>
    <property type="match status" value="2"/>
</dbReference>
<dbReference type="PANTHER" id="PTHR34630:SF103">
    <property type="entry name" value="AND NB-ARC DOMAIN DISEASE RESISTANCE PROTEIN, PUTATIVE-RELATED"/>
    <property type="match status" value="1"/>
</dbReference>
<evidence type="ECO:0000313" key="1">
    <source>
        <dbReference type="EMBL" id="GKV33293.1"/>
    </source>
</evidence>
<dbReference type="PANTHER" id="PTHR34630">
    <property type="entry name" value="OS11G0677101 PROTEIN"/>
    <property type="match status" value="1"/>
</dbReference>
<reference evidence="1 2" key="1">
    <citation type="journal article" date="2021" name="Commun. Biol.">
        <title>The genome of Shorea leprosula (Dipterocarpaceae) highlights the ecological relevance of drought in aseasonal tropical rainforests.</title>
        <authorList>
            <person name="Ng K.K.S."/>
            <person name="Kobayashi M.J."/>
            <person name="Fawcett J.A."/>
            <person name="Hatakeyama M."/>
            <person name="Paape T."/>
            <person name="Ng C.H."/>
            <person name="Ang C.C."/>
            <person name="Tnah L.H."/>
            <person name="Lee C.T."/>
            <person name="Nishiyama T."/>
            <person name="Sese J."/>
            <person name="O'Brien M.J."/>
            <person name="Copetti D."/>
            <person name="Mohd Noor M.I."/>
            <person name="Ong R.C."/>
            <person name="Putra M."/>
            <person name="Sireger I.Z."/>
            <person name="Indrioko S."/>
            <person name="Kosugi Y."/>
            <person name="Izuno A."/>
            <person name="Isagi Y."/>
            <person name="Lee S.L."/>
            <person name="Shimizu K.K."/>
        </authorList>
    </citation>
    <scope>NUCLEOTIDE SEQUENCE [LARGE SCALE GENOMIC DNA]</scope>
    <source>
        <strain evidence="1">214</strain>
    </source>
</reference>
<dbReference type="Proteomes" id="UP001054252">
    <property type="component" value="Unassembled WGS sequence"/>
</dbReference>
<proteinExistence type="predicted"/>
<dbReference type="AlphaFoldDB" id="A0AAV5L7R6"/>
<keyword evidence="2" id="KW-1185">Reference proteome</keyword>
<name>A0AAV5L7R6_9ROSI</name>